<feature type="domain" description="Mammalian cell entry C-terminal" evidence="3">
    <location>
        <begin position="149"/>
        <end position="341"/>
    </location>
</feature>
<dbReference type="RefSeq" id="WP_344538930.1">
    <property type="nucleotide sequence ID" value="NZ_BAAATD010000002.1"/>
</dbReference>
<evidence type="ECO:0000256" key="1">
    <source>
        <dbReference type="SAM" id="SignalP"/>
    </source>
</evidence>
<reference evidence="4 5" key="1">
    <citation type="journal article" date="2019" name="Int. J. Syst. Evol. Microbiol.">
        <title>The Global Catalogue of Microorganisms (GCM) 10K type strain sequencing project: providing services to taxonomists for standard genome sequencing and annotation.</title>
        <authorList>
            <consortium name="The Broad Institute Genomics Platform"/>
            <consortium name="The Broad Institute Genome Sequencing Center for Infectious Disease"/>
            <person name="Wu L."/>
            <person name="Ma J."/>
        </authorList>
    </citation>
    <scope>NUCLEOTIDE SEQUENCE [LARGE SCALE GENOMIC DNA]</scope>
    <source>
        <strain evidence="4 5">JCM 6833</strain>
    </source>
</reference>
<dbReference type="PANTHER" id="PTHR33371:SF16">
    <property type="entry name" value="MCE-FAMILY PROTEIN MCE3F"/>
    <property type="match status" value="1"/>
</dbReference>
<proteinExistence type="predicted"/>
<comment type="caution">
    <text evidence="4">The sequence shown here is derived from an EMBL/GenBank/DDBJ whole genome shotgun (WGS) entry which is preliminary data.</text>
</comment>
<evidence type="ECO:0000313" key="4">
    <source>
        <dbReference type="EMBL" id="GAA2582927.1"/>
    </source>
</evidence>
<evidence type="ECO:0000313" key="5">
    <source>
        <dbReference type="Proteomes" id="UP001501509"/>
    </source>
</evidence>
<gene>
    <name evidence="4" type="ORF">GCM10010411_14460</name>
</gene>
<dbReference type="Pfam" id="PF02470">
    <property type="entry name" value="MlaD"/>
    <property type="match status" value="1"/>
</dbReference>
<name>A0ABN3PF89_9ACTN</name>
<sequence>MSDSALSFRSRVLFCALGTAVLAGAGVTAVLASARTHAGSTYYEATFGRAGQGLDTRSDVKVRGITVGNVESVRLSPDGRVTVRLRVEEGVQVPVSAEARIDPVSMFGPKEIDLELGSGATAGPYLPDGGTIAKTKDPADPADTARPAYELTSKIDPQDVATLARTFGRGLSGQGPALRRGIDNGAKVIDGAHANREALRRLVRDVAGLGDALGGSGDAIVTATRDAGELGPVLTDRPDRIGQLLDQAGRLSTQVGDSLHGHGGELGALIDGTGRTARVVAGHDQNVGLLIDALNGFFGGLSDVMTGPGPNGYRPAVLRGHAALDVCQVLADLCPPGNPPRQIP</sequence>
<evidence type="ECO:0008006" key="6">
    <source>
        <dbReference type="Google" id="ProtNLM"/>
    </source>
</evidence>
<dbReference type="InterPro" id="IPR052336">
    <property type="entry name" value="MlaD_Phospholipid_Transporter"/>
</dbReference>
<accession>A0ABN3PF89</accession>
<dbReference type="InterPro" id="IPR005693">
    <property type="entry name" value="Mce"/>
</dbReference>
<dbReference type="Pfam" id="PF11887">
    <property type="entry name" value="Mce4_CUP1"/>
    <property type="match status" value="1"/>
</dbReference>
<keyword evidence="5" id="KW-1185">Reference proteome</keyword>
<evidence type="ECO:0000259" key="2">
    <source>
        <dbReference type="Pfam" id="PF02470"/>
    </source>
</evidence>
<evidence type="ECO:0000259" key="3">
    <source>
        <dbReference type="Pfam" id="PF11887"/>
    </source>
</evidence>
<feature type="domain" description="Mce/MlaD" evidence="2">
    <location>
        <begin position="41"/>
        <end position="115"/>
    </location>
</feature>
<dbReference type="InterPro" id="IPR003399">
    <property type="entry name" value="Mce/MlaD"/>
</dbReference>
<dbReference type="InterPro" id="IPR024516">
    <property type="entry name" value="Mce_C"/>
</dbReference>
<organism evidence="4 5">
    <name type="scientific">Actinomadura fulvescens</name>
    <dbReference type="NCBI Taxonomy" id="46160"/>
    <lineage>
        <taxon>Bacteria</taxon>
        <taxon>Bacillati</taxon>
        <taxon>Actinomycetota</taxon>
        <taxon>Actinomycetes</taxon>
        <taxon>Streptosporangiales</taxon>
        <taxon>Thermomonosporaceae</taxon>
        <taxon>Actinomadura</taxon>
    </lineage>
</organism>
<dbReference type="PANTHER" id="PTHR33371">
    <property type="entry name" value="INTERMEMBRANE PHOSPHOLIPID TRANSPORT SYSTEM BINDING PROTEIN MLAD-RELATED"/>
    <property type="match status" value="1"/>
</dbReference>
<dbReference type="EMBL" id="BAAATD010000002">
    <property type="protein sequence ID" value="GAA2582927.1"/>
    <property type="molecule type" value="Genomic_DNA"/>
</dbReference>
<dbReference type="NCBIfam" id="TIGR00996">
    <property type="entry name" value="Mtu_fam_mce"/>
    <property type="match status" value="1"/>
</dbReference>
<protein>
    <recommendedName>
        <fullName evidence="6">MCE family protein</fullName>
    </recommendedName>
</protein>
<keyword evidence="1" id="KW-0732">Signal</keyword>
<feature type="chain" id="PRO_5046336396" description="MCE family protein" evidence="1">
    <location>
        <begin position="26"/>
        <end position="344"/>
    </location>
</feature>
<dbReference type="Proteomes" id="UP001501509">
    <property type="component" value="Unassembled WGS sequence"/>
</dbReference>
<feature type="signal peptide" evidence="1">
    <location>
        <begin position="1"/>
        <end position="25"/>
    </location>
</feature>